<accession>A0ABD3PZB6</accession>
<feature type="transmembrane region" description="Helical" evidence="4">
    <location>
        <begin position="1233"/>
        <end position="1253"/>
    </location>
</feature>
<feature type="domain" description="AMP-dependent synthetase/ligase" evidence="5">
    <location>
        <begin position="406"/>
        <end position="794"/>
    </location>
</feature>
<dbReference type="Pfam" id="PF13193">
    <property type="entry name" value="AMP-binding_C"/>
    <property type="match status" value="1"/>
</dbReference>
<feature type="transmembrane region" description="Helical" evidence="4">
    <location>
        <begin position="1143"/>
        <end position="1164"/>
    </location>
</feature>
<protein>
    <recommendedName>
        <fullName evidence="10">AMP-dependent synthetase/ligase domain-containing protein</fullName>
    </recommendedName>
</protein>
<reference evidence="8 9" key="1">
    <citation type="journal article" date="2020" name="G3 (Bethesda)">
        <title>Improved Reference Genome for Cyclotella cryptica CCMP332, a Model for Cell Wall Morphogenesis, Salinity Adaptation, and Lipid Production in Diatoms (Bacillariophyta).</title>
        <authorList>
            <person name="Roberts W.R."/>
            <person name="Downey K.M."/>
            <person name="Ruck E.C."/>
            <person name="Traller J.C."/>
            <person name="Alverson A.J."/>
        </authorList>
    </citation>
    <scope>NUCLEOTIDE SEQUENCE [LARGE SCALE GENOMIC DNA]</scope>
    <source>
        <strain evidence="8 9">CCMP332</strain>
    </source>
</reference>
<evidence type="ECO:0000259" key="6">
    <source>
        <dbReference type="Pfam" id="PF03959"/>
    </source>
</evidence>
<dbReference type="Pfam" id="PF00501">
    <property type="entry name" value="AMP-binding"/>
    <property type="match status" value="1"/>
</dbReference>
<feature type="transmembrane region" description="Helical" evidence="4">
    <location>
        <begin position="1109"/>
        <end position="1131"/>
    </location>
</feature>
<sequence>MAEDATPPTTRSRILALCGARSNNKVTEMQLRNLHITDDNHEIFYLSGWKEVPEGDPDLVGMVHGPFYSWLDNEETDPNKDVITSVRYVLDAIYEHGPFDGIYGFSQGALIASLVAGIAQDSFLNEEIQPAAGKAPTGLNPIGRYSRGSSIPRGLNPFGRYSRGSSVPRGLNPIGRYSRGTSPPPSQRYTHASMARDSQPHDTRASHASNDSFSSTGSQKRETTTSMFGQFNLLEPGPRGTIQGGEIAPSFKFVILACGAGYSRIKDLGITVRGAGIIDDGECGDTLIDVKSLHIIGIEDHHKTESEGLASLYLNPSVLYHPGGHSIGREIKTHENTIKEIGKFVRSQGDPVQVPLSNSYFALSEVSSIAVQPHMQMALVHLKDQLLPGGKDHRATILDCLSAQDGSKPFLNDARDTDGSNYTTYGELKDFICGGNGDLRRIGVKFGDVVAYGAPPGGSAAAAVAFLAIGAQTTAAPLAPNMTEPEVMDSLDQFHAKHLIIFEGVENPGVEEAFRKWEEMGKGVMHRARISGKPGLFQFTSEQVTDFTSSVPLENPEHETCLLLRTSGTTARPKGVPLKHSSLVINGAIIAKSMQLTDTDVCYSVMPLFHIGGLSASILCTLASGGQVCCDGEPFDPSRMIDALALSNPQPTWYSSVPTIHNATVSFMKDFAKSDSTLARYGIQKDGTWQSGHSLRQIRSGAASLLGPDAEALCKAYGGIPIYPTYSMSEQARKLYHSRPPVGKGDTIFTKPGSVGCPVAASVAIVSRTDYKPQPYGVEGEIAICGDMVMDSYLENPAADAKSYFLLTSGSNTPLKSCRYFLTGDVGVIDNDGFLSLKGRAKELIKKGGEQVSPYEVEEALLDHPWVLTPVCFSVPSKVYGEEVGCALILSSDAPKEVEEKVVIKQMRQWMKEKKLAPVKWPTKWAVVDDAMLPKTKTKKYIRIGLSTILGFDNEGDTGAVAEAKETKAKIDWGVITGLRFVLACYVMFMHIGDKKSWGRSGFSMASPMNPYITKKFSYFLSRVGHMYPMYSIALVLLLINLLVSCRPSTFDPNFHWDGQPEDLTRGLFCEGTPTTQTSYWASLFLTIIVYIFGLTVTPFWPLTWWMGYYLWFSGMYYQCLAIFPSVYNYFFEKWRKKSTGLLLSTIALLVLNAVIISVAWFSMRYMEGYNHYNVETGEENPTSEYTDGVPSNVAVLAFYLFGPFWALYFIIGISLAFLYDAYKPSERHNARMWGWIADSCTLVMIGLSIAMICQPVQTPGEEPTPSYMRPSNVDEFTDNPSIVRLWDNLMGRIVAPLTTLWIFSLSTGEGLTARVLRGKFLVETLGPNGYNCFLFHQPVAQWYYAATRPGLWWNWWNYRKSFYWFSPAPCPVEWYEYFYIVGLVVCFSRFADAYLMPGVKGVLSVLEKMTGIEPDLDSTLEECGLASVGVPIIVNLLNENFSKKKKPLGITAQDVVNARTIADMVKVVEASRDRMEHDGV</sequence>
<feature type="region of interest" description="Disordered" evidence="3">
    <location>
        <begin position="132"/>
        <end position="222"/>
    </location>
</feature>
<dbReference type="Gene3D" id="3.40.50.12780">
    <property type="entry name" value="N-terminal domain of ligase-like"/>
    <property type="match status" value="1"/>
</dbReference>
<dbReference type="InterPro" id="IPR005645">
    <property type="entry name" value="FSH-like_dom"/>
</dbReference>
<dbReference type="InterPro" id="IPR045851">
    <property type="entry name" value="AMP-bd_C_sf"/>
</dbReference>
<evidence type="ECO:0000256" key="1">
    <source>
        <dbReference type="ARBA" id="ARBA00006432"/>
    </source>
</evidence>
<evidence type="ECO:0000256" key="3">
    <source>
        <dbReference type="SAM" id="MobiDB-lite"/>
    </source>
</evidence>
<dbReference type="GO" id="GO:0016874">
    <property type="term" value="F:ligase activity"/>
    <property type="evidence" value="ECO:0007669"/>
    <property type="project" value="UniProtKB-KW"/>
</dbReference>
<dbReference type="Proteomes" id="UP001516023">
    <property type="component" value="Unassembled WGS sequence"/>
</dbReference>
<proteinExistence type="inferred from homology"/>
<name>A0ABD3PZB6_9STRA</name>
<organism evidence="8 9">
    <name type="scientific">Cyclotella cryptica</name>
    <dbReference type="NCBI Taxonomy" id="29204"/>
    <lineage>
        <taxon>Eukaryota</taxon>
        <taxon>Sar</taxon>
        <taxon>Stramenopiles</taxon>
        <taxon>Ochrophyta</taxon>
        <taxon>Bacillariophyta</taxon>
        <taxon>Coscinodiscophyceae</taxon>
        <taxon>Thalassiosirophycidae</taxon>
        <taxon>Stephanodiscales</taxon>
        <taxon>Stephanodiscaceae</taxon>
        <taxon>Cyclotella</taxon>
    </lineage>
</organism>
<dbReference type="Pfam" id="PF03959">
    <property type="entry name" value="FSH1"/>
    <property type="match status" value="2"/>
</dbReference>
<evidence type="ECO:0000313" key="9">
    <source>
        <dbReference type="Proteomes" id="UP001516023"/>
    </source>
</evidence>
<gene>
    <name evidence="8" type="ORF">HJC23_005546</name>
</gene>
<feature type="domain" description="Serine hydrolase" evidence="6">
    <location>
        <begin position="247"/>
        <end position="327"/>
    </location>
</feature>
<keyword evidence="4" id="KW-0472">Membrane</keyword>
<evidence type="ECO:0000259" key="7">
    <source>
        <dbReference type="Pfam" id="PF13193"/>
    </source>
</evidence>
<feature type="transmembrane region" description="Helical" evidence="4">
    <location>
        <begin position="1197"/>
        <end position="1221"/>
    </location>
</feature>
<dbReference type="Gene3D" id="3.30.300.30">
    <property type="match status" value="1"/>
</dbReference>
<keyword evidence="9" id="KW-1185">Reference proteome</keyword>
<comment type="caution">
    <text evidence="8">The sequence shown here is derived from an EMBL/GenBank/DDBJ whole genome shotgun (WGS) entry which is preliminary data.</text>
</comment>
<dbReference type="SUPFAM" id="SSF56801">
    <property type="entry name" value="Acetyl-CoA synthetase-like"/>
    <property type="match status" value="1"/>
</dbReference>
<feature type="transmembrane region" description="Helical" evidence="4">
    <location>
        <begin position="1026"/>
        <end position="1044"/>
    </location>
</feature>
<feature type="domain" description="AMP-binding enzyme C-terminal" evidence="7">
    <location>
        <begin position="856"/>
        <end position="940"/>
    </location>
</feature>
<dbReference type="PANTHER" id="PTHR43201:SF5">
    <property type="entry name" value="MEDIUM-CHAIN ACYL-COA LIGASE ACSF2, MITOCHONDRIAL"/>
    <property type="match status" value="1"/>
</dbReference>
<dbReference type="PANTHER" id="PTHR43201">
    <property type="entry name" value="ACYL-COA SYNTHETASE"/>
    <property type="match status" value="1"/>
</dbReference>
<keyword evidence="4" id="KW-0812">Transmembrane</keyword>
<evidence type="ECO:0000313" key="8">
    <source>
        <dbReference type="EMBL" id="KAL3792576.1"/>
    </source>
</evidence>
<evidence type="ECO:0000256" key="4">
    <source>
        <dbReference type="SAM" id="Phobius"/>
    </source>
</evidence>
<evidence type="ECO:0000256" key="2">
    <source>
        <dbReference type="ARBA" id="ARBA00022598"/>
    </source>
</evidence>
<dbReference type="InterPro" id="IPR042099">
    <property type="entry name" value="ANL_N_sf"/>
</dbReference>
<dbReference type="InterPro" id="IPR000873">
    <property type="entry name" value="AMP-dep_synth/lig_dom"/>
</dbReference>
<feature type="transmembrane region" description="Helical" evidence="4">
    <location>
        <begin position="1081"/>
        <end position="1103"/>
    </location>
</feature>
<keyword evidence="4" id="KW-1133">Transmembrane helix</keyword>
<dbReference type="InterPro" id="IPR025110">
    <property type="entry name" value="AMP-bd_C"/>
</dbReference>
<dbReference type="InterPro" id="IPR029058">
    <property type="entry name" value="AB_hydrolase_fold"/>
</dbReference>
<dbReference type="Gene3D" id="3.40.50.1820">
    <property type="entry name" value="alpha/beta hydrolase"/>
    <property type="match status" value="1"/>
</dbReference>
<feature type="compositionally biased region" description="Polar residues" evidence="3">
    <location>
        <begin position="206"/>
        <end position="222"/>
    </location>
</feature>
<comment type="similarity">
    <text evidence="1">Belongs to the ATP-dependent AMP-binding enzyme family.</text>
</comment>
<dbReference type="EMBL" id="JABMIG020000100">
    <property type="protein sequence ID" value="KAL3792576.1"/>
    <property type="molecule type" value="Genomic_DNA"/>
</dbReference>
<feature type="domain" description="Serine hydrolase" evidence="6">
    <location>
        <begin position="11"/>
        <end position="120"/>
    </location>
</feature>
<keyword evidence="2" id="KW-0436">Ligase</keyword>
<evidence type="ECO:0008006" key="10">
    <source>
        <dbReference type="Google" id="ProtNLM"/>
    </source>
</evidence>
<evidence type="ECO:0000259" key="5">
    <source>
        <dbReference type="Pfam" id="PF00501"/>
    </source>
</evidence>